<dbReference type="PANTHER" id="PTHR33052">
    <property type="entry name" value="DUF4228 DOMAIN PROTEIN-RELATED"/>
    <property type="match status" value="1"/>
</dbReference>
<evidence type="ECO:0000313" key="2">
    <source>
        <dbReference type="Proteomes" id="UP000541444"/>
    </source>
</evidence>
<accession>A0A7J7MLX2</accession>
<protein>
    <submittedName>
        <fullName evidence="1">Uncharacterized protein</fullName>
    </submittedName>
</protein>
<comment type="caution">
    <text evidence="1">The sequence shown here is derived from an EMBL/GenBank/DDBJ whole genome shotgun (WGS) entry which is preliminary data.</text>
</comment>
<gene>
    <name evidence="1" type="ORF">GIB67_007417</name>
</gene>
<name>A0A7J7MLX2_9MAGN</name>
<evidence type="ECO:0000313" key="1">
    <source>
        <dbReference type="EMBL" id="KAF6155770.1"/>
    </source>
</evidence>
<dbReference type="AlphaFoldDB" id="A0A7J7MLX2"/>
<organism evidence="1 2">
    <name type="scientific">Kingdonia uniflora</name>
    <dbReference type="NCBI Taxonomy" id="39325"/>
    <lineage>
        <taxon>Eukaryota</taxon>
        <taxon>Viridiplantae</taxon>
        <taxon>Streptophyta</taxon>
        <taxon>Embryophyta</taxon>
        <taxon>Tracheophyta</taxon>
        <taxon>Spermatophyta</taxon>
        <taxon>Magnoliopsida</taxon>
        <taxon>Ranunculales</taxon>
        <taxon>Circaeasteraceae</taxon>
        <taxon>Kingdonia</taxon>
    </lineage>
</organism>
<dbReference type="Pfam" id="PF14009">
    <property type="entry name" value="PADRE"/>
    <property type="match status" value="1"/>
</dbReference>
<dbReference type="InterPro" id="IPR025322">
    <property type="entry name" value="PADRE_dom"/>
</dbReference>
<dbReference type="Proteomes" id="UP000541444">
    <property type="component" value="Unassembled WGS sequence"/>
</dbReference>
<sequence length="171" mass="18970">MGVCASSPFIPTKETAGEERPRSITNYLSTTKVIHLDGRLQEFKYPITACHILLQNPKCFLCSLETMYLDSYLPHVPDSEELQLGQIYFVLKQSQSQVPLSLPDLCNLAIKASTSLAKHNFQLSPWKPWLSVMSPDGSSGGSNKSMSARGVCSNFAGSGSQKDRRNRWNVD</sequence>
<dbReference type="EMBL" id="JACGCM010001403">
    <property type="protein sequence ID" value="KAF6155770.1"/>
    <property type="molecule type" value="Genomic_DNA"/>
</dbReference>
<dbReference type="OrthoDB" id="1919386at2759"/>
<proteinExistence type="predicted"/>
<keyword evidence="2" id="KW-1185">Reference proteome</keyword>
<reference evidence="1 2" key="1">
    <citation type="journal article" date="2020" name="IScience">
        <title>Genome Sequencing of the Endangered Kingdonia uniflora (Circaeasteraceae, Ranunculales) Reveals Potential Mechanisms of Evolutionary Specialization.</title>
        <authorList>
            <person name="Sun Y."/>
            <person name="Deng T."/>
            <person name="Zhang A."/>
            <person name="Moore M.J."/>
            <person name="Landis J.B."/>
            <person name="Lin N."/>
            <person name="Zhang H."/>
            <person name="Zhang X."/>
            <person name="Huang J."/>
            <person name="Zhang X."/>
            <person name="Sun H."/>
            <person name="Wang H."/>
        </authorList>
    </citation>
    <scope>NUCLEOTIDE SEQUENCE [LARGE SCALE GENOMIC DNA]</scope>
    <source>
        <strain evidence="1">TB1705</strain>
        <tissue evidence="1">Leaf</tissue>
    </source>
</reference>